<organism evidence="1 2">
    <name type="scientific">Panagrolaimus sp. PS1159</name>
    <dbReference type="NCBI Taxonomy" id="55785"/>
    <lineage>
        <taxon>Eukaryota</taxon>
        <taxon>Metazoa</taxon>
        <taxon>Ecdysozoa</taxon>
        <taxon>Nematoda</taxon>
        <taxon>Chromadorea</taxon>
        <taxon>Rhabditida</taxon>
        <taxon>Tylenchina</taxon>
        <taxon>Panagrolaimomorpha</taxon>
        <taxon>Panagrolaimoidea</taxon>
        <taxon>Panagrolaimidae</taxon>
        <taxon>Panagrolaimus</taxon>
    </lineage>
</organism>
<sequence>MKLSILILTVGFLSVESAMVCVYSSNIPNATVPTQNQTCGDDVKFCMQADVKYKGVEMNYQACNNFLSPDISGLPKNCTSTGTTTMDATDLTGQYYCCDSNVCNTKSLNPDATNSAIKPFAFGFASLFVILALLL</sequence>
<proteinExistence type="predicted"/>
<dbReference type="WBParaSite" id="PS1159_v2.g15498.t1">
    <property type="protein sequence ID" value="PS1159_v2.g15498.t1"/>
    <property type="gene ID" value="PS1159_v2.g15498"/>
</dbReference>
<reference evidence="2" key="1">
    <citation type="submission" date="2022-11" db="UniProtKB">
        <authorList>
            <consortium name="WormBaseParasite"/>
        </authorList>
    </citation>
    <scope>IDENTIFICATION</scope>
</reference>
<evidence type="ECO:0000313" key="1">
    <source>
        <dbReference type="Proteomes" id="UP000887580"/>
    </source>
</evidence>
<name>A0AC35FAC9_9BILA</name>
<protein>
    <submittedName>
        <fullName evidence="2">UPAR/Ly6 domain-containing protein</fullName>
    </submittedName>
</protein>
<accession>A0AC35FAC9</accession>
<dbReference type="Proteomes" id="UP000887580">
    <property type="component" value="Unplaced"/>
</dbReference>
<evidence type="ECO:0000313" key="2">
    <source>
        <dbReference type="WBParaSite" id="PS1159_v2.g15498.t1"/>
    </source>
</evidence>